<reference evidence="1 2" key="1">
    <citation type="journal article" date="2017" name="Front. Microbiol.">
        <title>Phaeobacter piscinae sp. nov., a species of the Roseobacter group and potential aquaculture probiont.</title>
        <authorList>
            <person name="Sonnenschein E.C."/>
            <person name="Phippen C.B.W."/>
            <person name="Nielsen K.F."/>
            <person name="Mateiu R.V."/>
            <person name="Melchiorsen J."/>
            <person name="Gram L."/>
            <person name="Overmann J."/>
            <person name="Freese H.M."/>
        </authorList>
    </citation>
    <scope>NUCLEOTIDE SEQUENCE [LARGE SCALE GENOMIC DNA]</scope>
    <source>
        <strain evidence="1 2">P63</strain>
    </source>
</reference>
<accession>A0AAD0EDB1</accession>
<name>A0AAD0EDB1_9RHOB</name>
<evidence type="ECO:0000313" key="1">
    <source>
        <dbReference type="EMBL" id="ATF06333.1"/>
    </source>
</evidence>
<sequence>MSAAPTVRAEGDEIVIRLPRSEAHGLMVALAECPCRAVKSNSTKSIRNRLSKALGRLISR</sequence>
<proteinExistence type="predicted"/>
<dbReference type="RefSeq" id="WP_024097677.1">
    <property type="nucleotide sequence ID" value="NZ_CP010588.1"/>
</dbReference>
<dbReference type="Proteomes" id="UP000217545">
    <property type="component" value="Chromosome"/>
</dbReference>
<protein>
    <submittedName>
        <fullName evidence="1">Uncharacterized protein</fullName>
    </submittedName>
</protein>
<dbReference type="GeneID" id="31846658"/>
<dbReference type="AlphaFoldDB" id="A0AAD0EDB1"/>
<organism evidence="1 2">
    <name type="scientific">Phaeobacter gallaeciensis</name>
    <dbReference type="NCBI Taxonomy" id="60890"/>
    <lineage>
        <taxon>Bacteria</taxon>
        <taxon>Pseudomonadati</taxon>
        <taxon>Pseudomonadota</taxon>
        <taxon>Alphaproteobacteria</taxon>
        <taxon>Rhodobacterales</taxon>
        <taxon>Roseobacteraceae</taxon>
        <taxon>Phaeobacter</taxon>
    </lineage>
</organism>
<evidence type="ECO:0000313" key="2">
    <source>
        <dbReference type="Proteomes" id="UP000217545"/>
    </source>
</evidence>
<gene>
    <name evidence="1" type="ORF">PhaeoP63_02267</name>
</gene>
<dbReference type="EMBL" id="CP010784">
    <property type="protein sequence ID" value="ATF06333.1"/>
    <property type="molecule type" value="Genomic_DNA"/>
</dbReference>